<dbReference type="GO" id="GO:0022857">
    <property type="term" value="F:transmembrane transporter activity"/>
    <property type="evidence" value="ECO:0007669"/>
    <property type="project" value="UniProtKB-UniRule"/>
</dbReference>
<feature type="transmembrane region" description="Helical" evidence="2">
    <location>
        <begin position="405"/>
        <end position="429"/>
    </location>
</feature>
<keyword evidence="2" id="KW-0812">Transmembrane</keyword>
<reference key="1">
    <citation type="submission" date="2017-08" db="EMBL/GenBank/DDBJ databases">
        <title>A dynamic microbial community with high functional redundancy inhabits the cold, oxic subseafloor aquifer.</title>
        <authorList>
            <person name="Tully B.J."/>
            <person name="Wheat C.G."/>
            <person name="Glazer B.T."/>
            <person name="Huber J.A."/>
        </authorList>
    </citation>
    <scope>NUCLEOTIDE SEQUENCE [LARGE SCALE GENOMIC DNA]</scope>
</reference>
<comment type="caution">
    <text evidence="4">The sequence shown here is derived from an EMBL/GenBank/DDBJ whole genome shotgun (WGS) entry which is preliminary data.</text>
</comment>
<gene>
    <name evidence="4" type="ORF">COB13_05170</name>
</gene>
<feature type="transmembrane region" description="Helical" evidence="2">
    <location>
        <begin position="342"/>
        <end position="361"/>
    </location>
</feature>
<proteinExistence type="predicted"/>
<dbReference type="Pfam" id="PF06808">
    <property type="entry name" value="DctM"/>
    <property type="match status" value="1"/>
</dbReference>
<feature type="transmembrane region" description="Helical" evidence="2">
    <location>
        <begin position="553"/>
        <end position="576"/>
    </location>
</feature>
<feature type="transmembrane region" description="Helical" evidence="2">
    <location>
        <begin position="527"/>
        <end position="547"/>
    </location>
</feature>
<keyword evidence="1" id="KW-1003">Cell membrane</keyword>
<keyword evidence="2" id="KW-0472">Membrane</keyword>
<dbReference type="AlphaFoldDB" id="A0A2A4Z719"/>
<keyword evidence="1" id="KW-0813">Transport</keyword>
<organism evidence="4">
    <name type="scientific">OCS116 cluster bacterium</name>
    <dbReference type="NCBI Taxonomy" id="2030921"/>
    <lineage>
        <taxon>Bacteria</taxon>
        <taxon>Pseudomonadati</taxon>
        <taxon>Pseudomonadota</taxon>
        <taxon>Alphaproteobacteria</taxon>
        <taxon>OCS116 cluster</taxon>
    </lineage>
</organism>
<evidence type="ECO:0000259" key="3">
    <source>
        <dbReference type="Pfam" id="PF06808"/>
    </source>
</evidence>
<feature type="transmembrane region" description="Helical" evidence="2">
    <location>
        <begin position="46"/>
        <end position="63"/>
    </location>
</feature>
<dbReference type="PANTHER" id="PTHR43849:SF2">
    <property type="entry name" value="BLL3936 PROTEIN"/>
    <property type="match status" value="1"/>
</dbReference>
<feature type="transmembrane region" description="Helical" evidence="2">
    <location>
        <begin position="297"/>
        <end position="321"/>
    </location>
</feature>
<dbReference type="NCBIfam" id="TIGR02123">
    <property type="entry name" value="TRAP_fused"/>
    <property type="match status" value="1"/>
</dbReference>
<evidence type="ECO:0000256" key="2">
    <source>
        <dbReference type="SAM" id="Phobius"/>
    </source>
</evidence>
<feature type="domain" description="TRAP C4-dicarboxylate transport system permease DctM subunit" evidence="3">
    <location>
        <begin position="123"/>
        <end position="549"/>
    </location>
</feature>
<sequence length="634" mass="66542">MIGSLVKIGRKREFAARDHKILIIIAALFAIGVIYVNLFIILDRLVTGILFLSLLYSMLFIVVGSTPNASEKPSIIDWILCATSLTSGIFFFFNAEIISNRITLFDELTTAQFVFGSALLGLTLEAMRRTTGAGLTSIVLLFMIYNLFGDVLPAPFGHGDIGYTYLLELLIFTTDGVFGVPVQVVASYVFLFVLFGTLLSFAGGGEFFFDVAAALTGKSRGGPAKIAVISSGLYGTMSGSPTSDVVATGSITIPIMKRLGYSSRFAGAVEVAASTGGSAMPPIMGSAAFILAEYTGIQYRAVVYAALIPAILYYLGVFAQVHFRAVKEDLKPYNDVPKLAKTFAKGWVFLIPIVIMVGSLMAGFSPLLTGGMGAASVVVASAILPRTRMKPWRIVEALGQTTLRILPVAGACAAAGLVIGGLSMTGLGMKAANVIMVLSDANVIITLILAALVTIVLGLGMPTPSAYILGAVLVAPALSQIGIPTLQAHMFLLYYAILSALTPPIAVAALAAAAIAREDPFKIAVDAVKLASVGFFIPFVFVWNPAILGQGDVSMILAAILGGVVATIALSVAVEGTFVNRVNTPQRMILVGVAIASVAPSFVISIPAIIVGICFVSHALIKECLETKQNSEES</sequence>
<feature type="transmembrane region" description="Helical" evidence="2">
    <location>
        <begin position="131"/>
        <end position="148"/>
    </location>
</feature>
<dbReference type="EMBL" id="NVUS01000004">
    <property type="protein sequence ID" value="PCJ02580.1"/>
    <property type="molecule type" value="Genomic_DNA"/>
</dbReference>
<protein>
    <submittedName>
        <fullName evidence="4">C4-dicarboxylate ABC transporter</fullName>
    </submittedName>
</protein>
<dbReference type="InterPro" id="IPR011853">
    <property type="entry name" value="TRAP_DctM-Dct_fused"/>
</dbReference>
<feature type="transmembrane region" description="Helical" evidence="2">
    <location>
        <begin position="441"/>
        <end position="459"/>
    </location>
</feature>
<accession>A0A2A4Z719</accession>
<evidence type="ECO:0000313" key="4">
    <source>
        <dbReference type="EMBL" id="PCJ02580.1"/>
    </source>
</evidence>
<feature type="transmembrane region" description="Helical" evidence="2">
    <location>
        <begin position="75"/>
        <end position="93"/>
    </location>
</feature>
<feature type="transmembrane region" description="Helical" evidence="2">
    <location>
        <begin position="492"/>
        <end position="515"/>
    </location>
</feature>
<comment type="subcellular location">
    <subcellularLocation>
        <location evidence="1">Cell inner membrane</location>
        <topology evidence="1">Multi-pass membrane protein</topology>
    </subcellularLocation>
</comment>
<keyword evidence="1" id="KW-0997">Cell inner membrane</keyword>
<dbReference type="GO" id="GO:0005886">
    <property type="term" value="C:plasma membrane"/>
    <property type="evidence" value="ECO:0007669"/>
    <property type="project" value="UniProtKB-SubCell"/>
</dbReference>
<reference evidence="4" key="2">
    <citation type="journal article" date="2018" name="ISME J.">
        <title>A dynamic microbial community with high functional redundancy inhabits the cold, oxic subseafloor aquifer.</title>
        <authorList>
            <person name="Tully B.J."/>
            <person name="Wheat C.G."/>
            <person name="Glazer B.T."/>
            <person name="Huber J.A."/>
        </authorList>
    </citation>
    <scope>NUCLEOTIDE SEQUENCE</scope>
    <source>
        <strain evidence="4">NORP83</strain>
    </source>
</reference>
<feature type="transmembrane region" description="Helical" evidence="2">
    <location>
        <begin position="105"/>
        <end position="124"/>
    </location>
</feature>
<feature type="transmembrane region" description="Helical" evidence="2">
    <location>
        <begin position="466"/>
        <end position="486"/>
    </location>
</feature>
<feature type="transmembrane region" description="Helical" evidence="2">
    <location>
        <begin position="185"/>
        <end position="209"/>
    </location>
</feature>
<dbReference type="InterPro" id="IPR010656">
    <property type="entry name" value="DctM"/>
</dbReference>
<dbReference type="PANTHER" id="PTHR43849">
    <property type="entry name" value="BLL3936 PROTEIN"/>
    <property type="match status" value="1"/>
</dbReference>
<evidence type="ECO:0000256" key="1">
    <source>
        <dbReference type="RuleBase" id="RU369079"/>
    </source>
</evidence>
<feature type="transmembrane region" description="Helical" evidence="2">
    <location>
        <begin position="367"/>
        <end position="384"/>
    </location>
</feature>
<feature type="transmembrane region" description="Helical" evidence="2">
    <location>
        <begin position="588"/>
        <end position="621"/>
    </location>
</feature>
<feature type="transmembrane region" description="Helical" evidence="2">
    <location>
        <begin position="21"/>
        <end position="40"/>
    </location>
</feature>
<keyword evidence="2" id="KW-1133">Transmembrane helix</keyword>
<comment type="function">
    <text evidence="1">Part of the tripartite ATP-independent periplasmic (TRAP) transport system.</text>
</comment>
<name>A0A2A4Z719_9PROT</name>